<name>A0A3S2VBM9_9ACTN</name>
<dbReference type="OrthoDB" id="4326059at2"/>
<dbReference type="AlphaFoldDB" id="A0A3S2VBM9"/>
<evidence type="ECO:0000313" key="1">
    <source>
        <dbReference type="EMBL" id="RVU18930.1"/>
    </source>
</evidence>
<accession>A0A3S2VBM9</accession>
<evidence type="ECO:0000313" key="2">
    <source>
        <dbReference type="Proteomes" id="UP000283128"/>
    </source>
</evidence>
<dbReference type="EMBL" id="RZYA01000019">
    <property type="protein sequence ID" value="RVU18930.1"/>
    <property type="molecule type" value="Genomic_DNA"/>
</dbReference>
<protein>
    <submittedName>
        <fullName evidence="1">Uncharacterized protein</fullName>
    </submittedName>
</protein>
<comment type="caution">
    <text evidence="1">The sequence shown here is derived from an EMBL/GenBank/DDBJ whole genome shotgun (WGS) entry which is preliminary data.</text>
</comment>
<gene>
    <name evidence="1" type="ORF">EOT10_30980</name>
</gene>
<proteinExistence type="predicted"/>
<dbReference type="RefSeq" id="WP_127831680.1">
    <property type="nucleotide sequence ID" value="NZ_RZYA01000019.1"/>
</dbReference>
<organism evidence="1 2">
    <name type="scientific">Streptomyces antnestii</name>
    <dbReference type="NCBI Taxonomy" id="2494256"/>
    <lineage>
        <taxon>Bacteria</taxon>
        <taxon>Bacillati</taxon>
        <taxon>Actinomycetota</taxon>
        <taxon>Actinomycetes</taxon>
        <taxon>Kitasatosporales</taxon>
        <taxon>Streptomycetaceae</taxon>
        <taxon>Streptomyces</taxon>
    </lineage>
</organism>
<sequence>MVSLLLGLVLGGAGVAVAWSLSDGSSGGSAEGYRPADDARAACQALDGFDESKYTTKGSEGEIALNRYAAAGALSASAAAGDTEYQPLAQAIRRSQDRHARMFDFDEKAKKDLGEARRICKGL</sequence>
<reference evidence="1 2" key="1">
    <citation type="submission" date="2019-01" db="EMBL/GenBank/DDBJ databases">
        <title>Genome sequences of Streptomyces and Rhizobium isolates collected from root and soil.</title>
        <authorList>
            <person name="Chhettri S."/>
            <person name="Sevigny J.L."/>
            <person name="Sen A."/>
            <person name="Ennis N."/>
            <person name="Tisa L."/>
        </authorList>
    </citation>
    <scope>NUCLEOTIDE SEQUENCE [LARGE SCALE GENOMIC DNA]</scope>
    <source>
        <strain evidence="1 2">San01</strain>
    </source>
</reference>
<dbReference type="Proteomes" id="UP000283128">
    <property type="component" value="Unassembled WGS sequence"/>
</dbReference>
<keyword evidence="2" id="KW-1185">Reference proteome</keyword>